<evidence type="ECO:0000313" key="6">
    <source>
        <dbReference type="EMBL" id="ARE83001.1"/>
    </source>
</evidence>
<dbReference type="GO" id="GO:0046872">
    <property type="term" value="F:metal ion binding"/>
    <property type="evidence" value="ECO:0007669"/>
    <property type="project" value="InterPro"/>
</dbReference>
<dbReference type="EC" id="3.1.3.6" evidence="6"/>
<dbReference type="InterPro" id="IPR036907">
    <property type="entry name" value="5'-Nucleotdase_C_sf"/>
</dbReference>
<dbReference type="InterPro" id="IPR004843">
    <property type="entry name" value="Calcineurin-like_PHP"/>
</dbReference>
<feature type="domain" description="5'-Nucleotidase C-terminal" evidence="5">
    <location>
        <begin position="353"/>
        <end position="546"/>
    </location>
</feature>
<dbReference type="Gene3D" id="3.60.21.10">
    <property type="match status" value="1"/>
</dbReference>
<keyword evidence="2" id="KW-0732">Signal</keyword>
<reference evidence="6 7" key="1">
    <citation type="submission" date="2017-03" db="EMBL/GenBank/DDBJ databases">
        <title>Genome Sequence of Roseovarius mucosus strain SMR3 Isolated from a culture of the Diatom Skeletonema marinoi.</title>
        <authorList>
            <person name="Topel M."/>
            <person name="Pinder M."/>
            <person name="Johansson O.N."/>
            <person name="Kourtchenko O."/>
            <person name="Godhe A."/>
            <person name="Clarke A.K."/>
        </authorList>
    </citation>
    <scope>NUCLEOTIDE SEQUENCE [LARGE SCALE GENOMIC DNA]</scope>
    <source>
        <strain evidence="6 7">SMR3</strain>
    </source>
</reference>
<dbReference type="EMBL" id="CP020474">
    <property type="protein sequence ID" value="ARE83001.1"/>
    <property type="molecule type" value="Genomic_DNA"/>
</dbReference>
<dbReference type="Pfam" id="PF00149">
    <property type="entry name" value="Metallophos"/>
    <property type="match status" value="1"/>
</dbReference>
<evidence type="ECO:0000313" key="7">
    <source>
        <dbReference type="Proteomes" id="UP000192273"/>
    </source>
</evidence>
<dbReference type="Gene3D" id="3.90.780.10">
    <property type="entry name" value="5'-Nucleotidase, C-terminal domain"/>
    <property type="match status" value="1"/>
</dbReference>
<dbReference type="Pfam" id="PF02872">
    <property type="entry name" value="5_nucleotid_C"/>
    <property type="match status" value="1"/>
</dbReference>
<keyword evidence="7" id="KW-1185">Reference proteome</keyword>
<evidence type="ECO:0000256" key="3">
    <source>
        <dbReference type="RuleBase" id="RU362119"/>
    </source>
</evidence>
<evidence type="ECO:0000256" key="1">
    <source>
        <dbReference type="ARBA" id="ARBA00006654"/>
    </source>
</evidence>
<organism evidence="6 7">
    <name type="scientific">Roseovarius mucosus</name>
    <dbReference type="NCBI Taxonomy" id="215743"/>
    <lineage>
        <taxon>Bacteria</taxon>
        <taxon>Pseudomonadati</taxon>
        <taxon>Pseudomonadota</taxon>
        <taxon>Alphaproteobacteria</taxon>
        <taxon>Rhodobacterales</taxon>
        <taxon>Roseobacteraceae</taxon>
        <taxon>Roseovarius</taxon>
    </lineage>
</organism>
<dbReference type="PROSITE" id="PS00786">
    <property type="entry name" value="5_NUCLEOTIDASE_2"/>
    <property type="match status" value="1"/>
</dbReference>
<name>A0A1V0RMQ1_9RHOB</name>
<accession>A0A1V0RMQ1</accession>
<dbReference type="NCBIfam" id="NF006938">
    <property type="entry name" value="PRK09420.1"/>
    <property type="match status" value="1"/>
</dbReference>
<dbReference type="PANTHER" id="PTHR11575:SF6">
    <property type="entry name" value="2',3'-CYCLIC-NUCLEOTIDE 2'-PHOSPHODIESTERASE_3'-NUCLEOTIDASE"/>
    <property type="match status" value="1"/>
</dbReference>
<gene>
    <name evidence="6" type="primary">cpdB</name>
    <name evidence="6" type="ORF">ROSMUCSMR3_01516</name>
</gene>
<keyword evidence="3 6" id="KW-0378">Hydrolase</keyword>
<evidence type="ECO:0000256" key="2">
    <source>
        <dbReference type="ARBA" id="ARBA00022729"/>
    </source>
</evidence>
<dbReference type="InterPro" id="IPR006179">
    <property type="entry name" value="5_nucleotidase/apyrase"/>
</dbReference>
<dbReference type="InterPro" id="IPR008334">
    <property type="entry name" value="5'-Nucleotdase_C"/>
</dbReference>
<comment type="similarity">
    <text evidence="1 3">Belongs to the 5'-nucleotidase family.</text>
</comment>
<dbReference type="GO" id="GO:0030288">
    <property type="term" value="C:outer membrane-bounded periplasmic space"/>
    <property type="evidence" value="ECO:0007669"/>
    <property type="project" value="TreeGrafter"/>
</dbReference>
<dbReference type="GO" id="GO:0009166">
    <property type="term" value="P:nucleotide catabolic process"/>
    <property type="evidence" value="ECO:0007669"/>
    <property type="project" value="InterPro"/>
</dbReference>
<dbReference type="KEGG" id="rmm:ROSMUCSMR3_01516"/>
<dbReference type="RefSeq" id="WP_081506919.1">
    <property type="nucleotide sequence ID" value="NZ_CP020474.1"/>
</dbReference>
<dbReference type="PRINTS" id="PR01607">
    <property type="entry name" value="APYRASEFAMLY"/>
</dbReference>
<dbReference type="GO" id="GO:0008254">
    <property type="term" value="F:3'-nucleotidase activity"/>
    <property type="evidence" value="ECO:0007669"/>
    <property type="project" value="UniProtKB-EC"/>
</dbReference>
<protein>
    <submittedName>
        <fullName evidence="6">2',3'-cyclic-nucleotide 2'-phosphodiesterase/3'-nucleotidase</fullName>
        <ecNumber evidence="6">3.1.3.6</ecNumber>
    </submittedName>
</protein>
<feature type="domain" description="Calcineurin-like phosphoesterase" evidence="4">
    <location>
        <begin position="21"/>
        <end position="264"/>
    </location>
</feature>
<keyword evidence="3" id="KW-0547">Nucleotide-binding</keyword>
<dbReference type="InterPro" id="IPR029052">
    <property type="entry name" value="Metallo-depent_PP-like"/>
</dbReference>
<sequence>MTESTITQTHPLSACGATLRLRILQTTDVHGNLLPFDYYTNQPDRPWGLARLATQIKRARSEVGAENCLVLDNGDFLQGTPLTDLTAQPDNGWTGPHPILAAMNDIGYDAGTIGNHEFNFGLEWLMETLAQARFPLTCCNVLTRRGGTPVDDTTLLPPYLLLNKQMQDRDGGSHSLRIGLLGLVPPQILTWDHARLSGRIDVRDMVESARAWVPTLRALGADLVLLLAHTGIDPGPDRPFMENAARALARLPGIDALLAGHSHKSFPSTDHNGIAGANESNGTLHDTPCLMAGFRGNHLGQLDLTLTHDGNAWQVTGHDSRLLAVSSAQPCPAICIAADAAHRHTLALTAREIGQTAAPLHSYLTLLRDDPILHLVNDAQRRALTLALANSPHAGLPLLSASAPFKSGGRGGPAHFTDIPKGPLLLRHIADLYSFPNTLCGLLVTGADLRDWLERAAICFNQINPGLPDQPLLDPSVPGYDFDVIDGLSYTIDLSQPARYDLSGALIHPKAARIQDLCFARKPVRPDTPFIIATNSYRAHGGGPFAPLAERGLIYSGTRTVRDLLADHVAAVGQVVPAPRPTWRFAPQPGTRVTIETGPGLRAHPADIAALDAVDLGVTDAGFLRLGMPLPFAQPTLAHPAAAAYITP</sequence>
<dbReference type="SUPFAM" id="SSF56300">
    <property type="entry name" value="Metallo-dependent phosphatases"/>
    <property type="match status" value="1"/>
</dbReference>
<proteinExistence type="inferred from homology"/>
<evidence type="ECO:0000259" key="5">
    <source>
        <dbReference type="Pfam" id="PF02872"/>
    </source>
</evidence>
<dbReference type="AlphaFoldDB" id="A0A1V0RMQ1"/>
<dbReference type="Proteomes" id="UP000192273">
    <property type="component" value="Chromosome"/>
</dbReference>
<dbReference type="SUPFAM" id="SSF55816">
    <property type="entry name" value="5'-nucleotidase (syn. UDP-sugar hydrolase), C-terminal domain"/>
    <property type="match status" value="1"/>
</dbReference>
<evidence type="ECO:0000259" key="4">
    <source>
        <dbReference type="Pfam" id="PF00149"/>
    </source>
</evidence>
<dbReference type="GO" id="GO:0000166">
    <property type="term" value="F:nucleotide binding"/>
    <property type="evidence" value="ECO:0007669"/>
    <property type="project" value="UniProtKB-KW"/>
</dbReference>
<dbReference type="PANTHER" id="PTHR11575">
    <property type="entry name" value="5'-NUCLEOTIDASE-RELATED"/>
    <property type="match status" value="1"/>
</dbReference>
<dbReference type="InterPro" id="IPR006146">
    <property type="entry name" value="5'-Nucleotdase_CS"/>
</dbReference>